<name>A0ABT2TFQ7_9FIRM</name>
<dbReference type="RefSeq" id="WP_158423846.1">
    <property type="nucleotide sequence ID" value="NZ_JAOQJQ010000001.1"/>
</dbReference>
<keyword evidence="1" id="KW-0812">Transmembrane</keyword>
<dbReference type="InterPro" id="IPR025664">
    <property type="entry name" value="Spore_III_AC/AD"/>
</dbReference>
<evidence type="ECO:0000256" key="1">
    <source>
        <dbReference type="SAM" id="Phobius"/>
    </source>
</evidence>
<feature type="transmembrane region" description="Helical" evidence="1">
    <location>
        <begin position="30"/>
        <end position="49"/>
    </location>
</feature>
<gene>
    <name evidence="2" type="ORF">OCV88_01305</name>
</gene>
<reference evidence="2 3" key="1">
    <citation type="journal article" date="2021" name="ISME Commun">
        <title>Automated analysis of genomic sequences facilitates high-throughput and comprehensive description of bacteria.</title>
        <authorList>
            <person name="Hitch T.C.A."/>
        </authorList>
    </citation>
    <scope>NUCLEOTIDE SEQUENCE [LARGE SCALE GENOMIC DNA]</scope>
    <source>
        <strain evidence="2 3">Sanger_109</strain>
    </source>
</reference>
<dbReference type="Proteomes" id="UP001652442">
    <property type="component" value="Unassembled WGS sequence"/>
</dbReference>
<comment type="caution">
    <text evidence="2">The sequence shown here is derived from an EMBL/GenBank/DDBJ whole genome shotgun (WGS) entry which is preliminary data.</text>
</comment>
<accession>A0ABT2TFQ7</accession>
<sequence length="128" mass="13743">MSVIKVAMIGVCGVLLAVFLKQQKNEYALYISMGAAVLILLLAVNRLGIVMESIEKIQSVIKIDSSYVKVLVKMIGITYVAEFASGLCKDAGYASVGAQIEMFGKFSIMAVSMPVLLALIETVEGFLT</sequence>
<dbReference type="Pfam" id="PF06686">
    <property type="entry name" value="SpoIIIAC"/>
    <property type="match status" value="2"/>
</dbReference>
<dbReference type="EMBL" id="JAOQJQ010000001">
    <property type="protein sequence ID" value="MCU6760971.1"/>
    <property type="molecule type" value="Genomic_DNA"/>
</dbReference>
<evidence type="ECO:0000313" key="3">
    <source>
        <dbReference type="Proteomes" id="UP001652442"/>
    </source>
</evidence>
<keyword evidence="1" id="KW-1133">Transmembrane helix</keyword>
<keyword evidence="1" id="KW-0472">Membrane</keyword>
<keyword evidence="3" id="KW-1185">Reference proteome</keyword>
<proteinExistence type="predicted"/>
<protein>
    <submittedName>
        <fullName evidence="2">Stage III sporulation protein AD</fullName>
    </submittedName>
</protein>
<organism evidence="2 3">
    <name type="scientific">Brotonthovivens ammoniilytica</name>
    <dbReference type="NCBI Taxonomy" id="2981725"/>
    <lineage>
        <taxon>Bacteria</taxon>
        <taxon>Bacillati</taxon>
        <taxon>Bacillota</taxon>
        <taxon>Clostridia</taxon>
        <taxon>Lachnospirales</taxon>
        <taxon>Lachnospiraceae</taxon>
        <taxon>Brotonthovivens</taxon>
    </lineage>
</organism>
<evidence type="ECO:0000313" key="2">
    <source>
        <dbReference type="EMBL" id="MCU6760971.1"/>
    </source>
</evidence>